<dbReference type="Gene3D" id="3.40.50.720">
    <property type="entry name" value="NAD(P)-binding Rossmann-like Domain"/>
    <property type="match status" value="1"/>
</dbReference>
<dbReference type="InterPro" id="IPR036291">
    <property type="entry name" value="NAD(P)-bd_dom_sf"/>
</dbReference>
<gene>
    <name evidence="2" type="ORF">FD27_GL001414</name>
</gene>
<comment type="caution">
    <text evidence="2">The sequence shown here is derived from an EMBL/GenBank/DDBJ whole genome shotgun (WGS) entry which is preliminary data.</text>
</comment>
<evidence type="ECO:0000313" key="3">
    <source>
        <dbReference type="Proteomes" id="UP000051445"/>
    </source>
</evidence>
<sequence>MKLCIFGATGRTGEELVLQSLEKKYSVIAYVRHPDKLTHRDQITVVTGELNDIDKMASAMKDCDAVLVALGNPVSNSSGKLFALAIPNIIEAMDKARVKRLISLSALGVGATYENTRYPYRMGAKGFLKGNFADHEAGEKQLPSSDLDWTTIHPGPLFNGERSENPLVRDAASGYKMPGAPRTNRADVAKVMLQIIDDPQTYMKQLIMCSKQDDCF</sequence>
<dbReference type="InterPro" id="IPR016040">
    <property type="entry name" value="NAD(P)-bd_dom"/>
</dbReference>
<evidence type="ECO:0000313" key="2">
    <source>
        <dbReference type="EMBL" id="KRL26027.1"/>
    </source>
</evidence>
<organism evidence="2 3">
    <name type="scientific">Limosilactobacillus frumenti DSM 13145</name>
    <dbReference type="NCBI Taxonomy" id="1423746"/>
    <lineage>
        <taxon>Bacteria</taxon>
        <taxon>Bacillati</taxon>
        <taxon>Bacillota</taxon>
        <taxon>Bacilli</taxon>
        <taxon>Lactobacillales</taxon>
        <taxon>Lactobacillaceae</taxon>
        <taxon>Limosilactobacillus</taxon>
    </lineage>
</organism>
<dbReference type="PANTHER" id="PTHR15020">
    <property type="entry name" value="FLAVIN REDUCTASE-RELATED"/>
    <property type="match status" value="1"/>
</dbReference>
<dbReference type="STRING" id="1423746.FD27_GL001414"/>
<protein>
    <recommendedName>
        <fullName evidence="1">NAD(P)-binding domain-containing protein</fullName>
    </recommendedName>
</protein>
<feature type="domain" description="NAD(P)-binding" evidence="1">
    <location>
        <begin position="7"/>
        <end position="199"/>
    </location>
</feature>
<evidence type="ECO:0000259" key="1">
    <source>
        <dbReference type="Pfam" id="PF13460"/>
    </source>
</evidence>
<name>A0A0R1PBM7_9LACO</name>
<dbReference type="Proteomes" id="UP000051445">
    <property type="component" value="Unassembled WGS sequence"/>
</dbReference>
<dbReference type="RefSeq" id="WP_057752556.1">
    <property type="nucleotide sequence ID" value="NZ_AZER01000025.1"/>
</dbReference>
<dbReference type="PANTHER" id="PTHR15020:SF50">
    <property type="entry name" value="UPF0659 PROTEIN YMR090W"/>
    <property type="match status" value="1"/>
</dbReference>
<dbReference type="SUPFAM" id="SSF51735">
    <property type="entry name" value="NAD(P)-binding Rossmann-fold domains"/>
    <property type="match status" value="1"/>
</dbReference>
<accession>A0A0R1PBM7</accession>
<dbReference type="AlphaFoldDB" id="A0A0R1PBM7"/>
<dbReference type="EMBL" id="AZER01000025">
    <property type="protein sequence ID" value="KRL26027.1"/>
    <property type="molecule type" value="Genomic_DNA"/>
</dbReference>
<proteinExistence type="predicted"/>
<reference evidence="2 3" key="1">
    <citation type="journal article" date="2015" name="Genome Announc.">
        <title>Expanding the biotechnology potential of lactobacilli through comparative genomics of 213 strains and associated genera.</title>
        <authorList>
            <person name="Sun Z."/>
            <person name="Harris H.M."/>
            <person name="McCann A."/>
            <person name="Guo C."/>
            <person name="Argimon S."/>
            <person name="Zhang W."/>
            <person name="Yang X."/>
            <person name="Jeffery I.B."/>
            <person name="Cooney J.C."/>
            <person name="Kagawa T.F."/>
            <person name="Liu W."/>
            <person name="Song Y."/>
            <person name="Salvetti E."/>
            <person name="Wrobel A."/>
            <person name="Rasinkangas P."/>
            <person name="Parkhill J."/>
            <person name="Rea M.C."/>
            <person name="O'Sullivan O."/>
            <person name="Ritari J."/>
            <person name="Douillard F.P."/>
            <person name="Paul Ross R."/>
            <person name="Yang R."/>
            <person name="Briner A.E."/>
            <person name="Felis G.E."/>
            <person name="de Vos W.M."/>
            <person name="Barrangou R."/>
            <person name="Klaenhammer T.R."/>
            <person name="Caufield P.W."/>
            <person name="Cui Y."/>
            <person name="Zhang H."/>
            <person name="O'Toole P.W."/>
        </authorList>
    </citation>
    <scope>NUCLEOTIDE SEQUENCE [LARGE SCALE GENOMIC DNA]</scope>
    <source>
        <strain evidence="2 3">DSM 13145</strain>
    </source>
</reference>
<dbReference type="PATRIC" id="fig|1423746.3.peg.1444"/>
<keyword evidence="3" id="KW-1185">Reference proteome</keyword>
<dbReference type="Pfam" id="PF13460">
    <property type="entry name" value="NAD_binding_10"/>
    <property type="match status" value="1"/>
</dbReference>
<dbReference type="OrthoDB" id="9785372at2"/>